<dbReference type="OrthoDB" id="5429275at2"/>
<dbReference type="AlphaFoldDB" id="W4VGF0"/>
<protein>
    <submittedName>
        <fullName evidence="2">DegV family protein</fullName>
    </submittedName>
</protein>
<sequence>MVQFITDSSADLPKDLLEKYNIYIVPLSVQIEETQYLEGISITPPEFYQKMFSTDELPKTSQPSPSDFADLFTKLAEKEEEILCFTISSGLSGTYQSACLGKELSKTNVTIFDTLGGSLGHGLQILKAVELADKGWKLGDIIPVIEKIRDEMNILILLDTIENVVKGGRLSRFQGSIVKVLNIKVILEGINGKIEVLEKIRGNKRFFKRALNIIGERKADFSETVFGITHTGNFEDVEFLKTEIEKRYNPREIIINYMGATMGTYAGKGGTIISFY</sequence>
<evidence type="ECO:0000313" key="2">
    <source>
        <dbReference type="EMBL" id="GAE92287.1"/>
    </source>
</evidence>
<dbReference type="InterPro" id="IPR003797">
    <property type="entry name" value="DegV"/>
</dbReference>
<dbReference type="Gene3D" id="3.30.1180.10">
    <property type="match status" value="1"/>
</dbReference>
<organism evidence="2 3">
    <name type="scientific">Gracilibacillus boraciitolerans JCM 21714</name>
    <dbReference type="NCBI Taxonomy" id="1298598"/>
    <lineage>
        <taxon>Bacteria</taxon>
        <taxon>Bacillati</taxon>
        <taxon>Bacillota</taxon>
        <taxon>Bacilli</taxon>
        <taxon>Bacillales</taxon>
        <taxon>Bacillaceae</taxon>
        <taxon>Gracilibacillus</taxon>
    </lineage>
</organism>
<dbReference type="InterPro" id="IPR050270">
    <property type="entry name" value="DegV_domain_contain"/>
</dbReference>
<dbReference type="PANTHER" id="PTHR33434:SF2">
    <property type="entry name" value="FATTY ACID-BINDING PROTEIN TM_1468"/>
    <property type="match status" value="1"/>
</dbReference>
<keyword evidence="3" id="KW-1185">Reference proteome</keyword>
<evidence type="ECO:0000313" key="3">
    <source>
        <dbReference type="Proteomes" id="UP000019102"/>
    </source>
</evidence>
<name>W4VGF0_9BACI</name>
<reference evidence="2 3" key="1">
    <citation type="journal article" date="2014" name="Genome Announc.">
        <title>Draft Genome Sequence of the Boron-Tolerant and Moderately Halotolerant Bacterium Gracilibacillus boraciitolerans JCM 21714T.</title>
        <authorList>
            <person name="Ahmed I."/>
            <person name="Oshima K."/>
            <person name="Suda W."/>
            <person name="Kitamura K."/>
            <person name="Iida T."/>
            <person name="Ohmori Y."/>
            <person name="Fujiwara T."/>
            <person name="Hattori M."/>
            <person name="Ohkuma M."/>
        </authorList>
    </citation>
    <scope>NUCLEOTIDE SEQUENCE [LARGE SCALE GENOMIC DNA]</scope>
    <source>
        <strain evidence="2 3">JCM 21714</strain>
    </source>
</reference>
<proteinExistence type="predicted"/>
<dbReference type="PANTHER" id="PTHR33434">
    <property type="entry name" value="DEGV DOMAIN-CONTAINING PROTEIN DR_1986-RELATED"/>
    <property type="match status" value="1"/>
</dbReference>
<dbReference type="RefSeq" id="WP_035722231.1">
    <property type="nucleotide sequence ID" value="NZ_BAVS01000004.1"/>
</dbReference>
<dbReference type="InterPro" id="IPR043168">
    <property type="entry name" value="DegV_C"/>
</dbReference>
<dbReference type="NCBIfam" id="TIGR00762">
    <property type="entry name" value="DegV"/>
    <property type="match status" value="1"/>
</dbReference>
<dbReference type="PROSITE" id="PS51482">
    <property type="entry name" value="DEGV"/>
    <property type="match status" value="1"/>
</dbReference>
<dbReference type="STRING" id="1298598.JCM21714_1275"/>
<gene>
    <name evidence="2" type="ORF">JCM21714_1275</name>
</gene>
<dbReference type="EMBL" id="BAVS01000004">
    <property type="protein sequence ID" value="GAE92287.1"/>
    <property type="molecule type" value="Genomic_DNA"/>
</dbReference>
<dbReference type="eggNOG" id="COG1307">
    <property type="taxonomic scope" value="Bacteria"/>
</dbReference>
<dbReference type="GO" id="GO:0008289">
    <property type="term" value="F:lipid binding"/>
    <property type="evidence" value="ECO:0007669"/>
    <property type="project" value="UniProtKB-KW"/>
</dbReference>
<comment type="caution">
    <text evidence="2">The sequence shown here is derived from an EMBL/GenBank/DDBJ whole genome shotgun (WGS) entry which is preliminary data.</text>
</comment>
<dbReference type="SUPFAM" id="SSF82549">
    <property type="entry name" value="DAK1/DegV-like"/>
    <property type="match status" value="1"/>
</dbReference>
<dbReference type="Proteomes" id="UP000019102">
    <property type="component" value="Unassembled WGS sequence"/>
</dbReference>
<evidence type="ECO:0000256" key="1">
    <source>
        <dbReference type="ARBA" id="ARBA00023121"/>
    </source>
</evidence>
<keyword evidence="1" id="KW-0446">Lipid-binding</keyword>
<accession>W4VGF0</accession>
<dbReference type="Gene3D" id="3.40.50.10170">
    <property type="match status" value="1"/>
</dbReference>
<dbReference type="Pfam" id="PF02645">
    <property type="entry name" value="DegV"/>
    <property type="match status" value="1"/>
</dbReference>